<dbReference type="AlphaFoldDB" id="A0A829Q290"/>
<feature type="transmembrane region" description="Helical" evidence="1">
    <location>
        <begin position="76"/>
        <end position="94"/>
    </location>
</feature>
<name>A0A829Q290_9MYCO</name>
<organism evidence="2 3">
    <name type="scientific">Mycobacteroides abscessus 21</name>
    <dbReference type="NCBI Taxonomy" id="1299324"/>
    <lineage>
        <taxon>Bacteria</taxon>
        <taxon>Bacillati</taxon>
        <taxon>Actinomycetota</taxon>
        <taxon>Actinomycetes</taxon>
        <taxon>Mycobacteriales</taxon>
        <taxon>Mycobacteriaceae</taxon>
        <taxon>Mycobacteroides</taxon>
        <taxon>Mycobacteroides abscessus</taxon>
    </lineage>
</organism>
<comment type="caution">
    <text evidence="2">The sequence shown here is derived from an EMBL/GenBank/DDBJ whole genome shotgun (WGS) entry which is preliminary data.</text>
</comment>
<evidence type="ECO:0000313" key="2">
    <source>
        <dbReference type="EMBL" id="EUA46434.1"/>
    </source>
</evidence>
<keyword evidence="1" id="KW-1133">Transmembrane helix</keyword>
<feature type="transmembrane region" description="Helical" evidence="1">
    <location>
        <begin position="106"/>
        <end position="125"/>
    </location>
</feature>
<protein>
    <submittedName>
        <fullName evidence="2">Uncharacterized protein</fullName>
    </submittedName>
</protein>
<evidence type="ECO:0000256" key="1">
    <source>
        <dbReference type="SAM" id="Phobius"/>
    </source>
</evidence>
<reference evidence="2 3" key="1">
    <citation type="submission" date="2013-12" db="EMBL/GenBank/DDBJ databases">
        <authorList>
            <person name="Madinger N."/>
            <person name="Lenaerts A."/>
            <person name="Ordway D."/>
            <person name="DeGroote M.A."/>
            <person name="Parker T."/>
            <person name="Sizemore C."/>
            <person name="Tallon L.J."/>
            <person name="Sadzewicz L.K."/>
            <person name="Sengamalay N."/>
            <person name="Fraser C.M."/>
            <person name="Hine E."/>
            <person name="Shefchek K.A."/>
            <person name="Das S.P."/>
            <person name="Tettelin H."/>
        </authorList>
    </citation>
    <scope>NUCLEOTIDE SEQUENCE [LARGE SCALE GENOMIC DNA]</scope>
    <source>
        <strain evidence="2 3">21</strain>
    </source>
</reference>
<dbReference type="EMBL" id="JAOF01000001">
    <property type="protein sequence ID" value="EUA46434.1"/>
    <property type="molecule type" value="Genomic_DNA"/>
</dbReference>
<accession>A0A829Q290</accession>
<feature type="transmembrane region" description="Helical" evidence="1">
    <location>
        <begin position="46"/>
        <end position="69"/>
    </location>
</feature>
<gene>
    <name evidence="2" type="ORF">I543_1083</name>
</gene>
<evidence type="ECO:0000313" key="3">
    <source>
        <dbReference type="Proteomes" id="UP000020103"/>
    </source>
</evidence>
<keyword evidence="1" id="KW-0812">Transmembrane</keyword>
<proteinExistence type="predicted"/>
<sequence>MTAVAYLLRMSGILWVGASSATIWFTISIASLPIAPARNDAANAAAFDGIVMFAGLNAGMGAYLVFASVNPIKYRYVIDMFLVCQAVCALSAAALKIRVPTYQGHWIGQALSTALGVTLIALLWCPARIWIAAKSYQEQSEQPSVQLIPITPSSNGHPPEIVTGLSVPQTCRGRSLP</sequence>
<dbReference type="Proteomes" id="UP000020103">
    <property type="component" value="Unassembled WGS sequence"/>
</dbReference>
<feature type="transmembrane region" description="Helical" evidence="1">
    <location>
        <begin position="12"/>
        <end position="34"/>
    </location>
</feature>
<keyword evidence="1" id="KW-0472">Membrane</keyword>